<dbReference type="GO" id="GO:0008234">
    <property type="term" value="F:cysteine-type peptidase activity"/>
    <property type="evidence" value="ECO:0007669"/>
    <property type="project" value="InterPro"/>
</dbReference>
<protein>
    <recommendedName>
        <fullName evidence="4">Ubiquitin-like protease family profile domain-containing protein</fullName>
    </recommendedName>
</protein>
<proteinExistence type="inferred from homology"/>
<gene>
    <name evidence="5" type="ORF">A4U43_C04F12250</name>
</gene>
<keyword evidence="2" id="KW-0645">Protease</keyword>
<evidence type="ECO:0000256" key="3">
    <source>
        <dbReference type="ARBA" id="ARBA00022801"/>
    </source>
</evidence>
<organism evidence="5 6">
    <name type="scientific">Asparagus officinalis</name>
    <name type="common">Garden asparagus</name>
    <dbReference type="NCBI Taxonomy" id="4686"/>
    <lineage>
        <taxon>Eukaryota</taxon>
        <taxon>Viridiplantae</taxon>
        <taxon>Streptophyta</taxon>
        <taxon>Embryophyta</taxon>
        <taxon>Tracheophyta</taxon>
        <taxon>Spermatophyta</taxon>
        <taxon>Magnoliopsida</taxon>
        <taxon>Liliopsida</taxon>
        <taxon>Asparagales</taxon>
        <taxon>Asparagaceae</taxon>
        <taxon>Asparagoideae</taxon>
        <taxon>Asparagus</taxon>
    </lineage>
</organism>
<evidence type="ECO:0000256" key="1">
    <source>
        <dbReference type="ARBA" id="ARBA00005234"/>
    </source>
</evidence>
<sequence>MCLNQAKEGTKKKRVIQILDSPEGKKKSKNEEGFIPTSLDYPGKVLVFDYEDKLIEDFLQSKMTSDTYIWKCAEASVSRLDAYKLLTGGELSDDVIDAFVIRLWNKIETTNSYDRKIHVTRPWLAQAFLDGNREMVAKRMKENVSQQKFLECERILIPIVSSGHWHIVELVKLEHHVLVSVDTLQQGPTLDSEIFMIEFINNIVEKRSITISEGDCAKYRAKFCATLLYARDSPFL</sequence>
<keyword evidence="3" id="KW-0378">Hydrolase</keyword>
<dbReference type="EMBL" id="CM007384">
    <property type="protein sequence ID" value="ONK71774.1"/>
    <property type="molecule type" value="Genomic_DNA"/>
</dbReference>
<feature type="domain" description="Ubiquitin-like protease family profile" evidence="4">
    <location>
        <begin position="75"/>
        <end position="227"/>
    </location>
</feature>
<dbReference type="SUPFAM" id="SSF54001">
    <property type="entry name" value="Cysteine proteinases"/>
    <property type="match status" value="1"/>
</dbReference>
<comment type="similarity">
    <text evidence="1">Belongs to the peptidase C48 family.</text>
</comment>
<name>A0A5P1F0Y0_ASPOF</name>
<evidence type="ECO:0000313" key="5">
    <source>
        <dbReference type="EMBL" id="ONK71774.1"/>
    </source>
</evidence>
<dbReference type="InterPro" id="IPR038765">
    <property type="entry name" value="Papain-like_cys_pep_sf"/>
</dbReference>
<dbReference type="Gene3D" id="3.40.395.10">
    <property type="entry name" value="Adenoviral Proteinase, Chain A"/>
    <property type="match status" value="1"/>
</dbReference>
<accession>A0A5P1F0Y0</accession>
<dbReference type="AlphaFoldDB" id="A0A5P1F0Y0"/>
<evidence type="ECO:0000259" key="4">
    <source>
        <dbReference type="PROSITE" id="PS50600"/>
    </source>
</evidence>
<dbReference type="GO" id="GO:0006508">
    <property type="term" value="P:proteolysis"/>
    <property type="evidence" value="ECO:0007669"/>
    <property type="project" value="UniProtKB-KW"/>
</dbReference>
<dbReference type="PROSITE" id="PS50600">
    <property type="entry name" value="ULP_PROTEASE"/>
    <property type="match status" value="1"/>
</dbReference>
<dbReference type="InterPro" id="IPR003653">
    <property type="entry name" value="Peptidase_C48_C"/>
</dbReference>
<reference evidence="6" key="1">
    <citation type="journal article" date="2017" name="Nat. Commun.">
        <title>The asparagus genome sheds light on the origin and evolution of a young Y chromosome.</title>
        <authorList>
            <person name="Harkess A."/>
            <person name="Zhou J."/>
            <person name="Xu C."/>
            <person name="Bowers J.E."/>
            <person name="Van der Hulst R."/>
            <person name="Ayyampalayam S."/>
            <person name="Mercati F."/>
            <person name="Riccardi P."/>
            <person name="McKain M.R."/>
            <person name="Kakrana A."/>
            <person name="Tang H."/>
            <person name="Ray J."/>
            <person name="Groenendijk J."/>
            <person name="Arikit S."/>
            <person name="Mathioni S.M."/>
            <person name="Nakano M."/>
            <person name="Shan H."/>
            <person name="Telgmann-Rauber A."/>
            <person name="Kanno A."/>
            <person name="Yue Z."/>
            <person name="Chen H."/>
            <person name="Li W."/>
            <person name="Chen Y."/>
            <person name="Xu X."/>
            <person name="Zhang Y."/>
            <person name="Luo S."/>
            <person name="Chen H."/>
            <person name="Gao J."/>
            <person name="Mao Z."/>
            <person name="Pires J.C."/>
            <person name="Luo M."/>
            <person name="Kudrna D."/>
            <person name="Wing R.A."/>
            <person name="Meyers B.C."/>
            <person name="Yi K."/>
            <person name="Kong H."/>
            <person name="Lavrijsen P."/>
            <person name="Sunseri F."/>
            <person name="Falavigna A."/>
            <person name="Ye Y."/>
            <person name="Leebens-Mack J.H."/>
            <person name="Chen G."/>
        </authorList>
    </citation>
    <scope>NUCLEOTIDE SEQUENCE [LARGE SCALE GENOMIC DNA]</scope>
    <source>
        <strain evidence="6">cv. DH0086</strain>
    </source>
</reference>
<dbReference type="Gramene" id="ONK71774">
    <property type="protein sequence ID" value="ONK71774"/>
    <property type="gene ID" value="A4U43_C04F12250"/>
</dbReference>
<dbReference type="Proteomes" id="UP000243459">
    <property type="component" value="Chromosome 4"/>
</dbReference>
<evidence type="ECO:0000256" key="2">
    <source>
        <dbReference type="ARBA" id="ARBA00022670"/>
    </source>
</evidence>
<keyword evidence="6" id="KW-1185">Reference proteome</keyword>
<evidence type="ECO:0000313" key="6">
    <source>
        <dbReference type="Proteomes" id="UP000243459"/>
    </source>
</evidence>